<evidence type="ECO:0000313" key="2">
    <source>
        <dbReference type="Proteomes" id="UP001518925"/>
    </source>
</evidence>
<comment type="caution">
    <text evidence="1">The sequence shown here is derived from an EMBL/GenBank/DDBJ whole genome shotgun (WGS) entry which is preliminary data.</text>
</comment>
<dbReference type="EMBL" id="JAFELM010000044">
    <property type="protein sequence ID" value="MBM6619795.1"/>
    <property type="molecule type" value="Genomic_DNA"/>
</dbReference>
<organism evidence="1 2">
    <name type="scientific">Bacillus suaedaesalsae</name>
    <dbReference type="NCBI Taxonomy" id="2810349"/>
    <lineage>
        <taxon>Bacteria</taxon>
        <taxon>Bacillati</taxon>
        <taxon>Bacillota</taxon>
        <taxon>Bacilli</taxon>
        <taxon>Bacillales</taxon>
        <taxon>Bacillaceae</taxon>
        <taxon>Bacillus</taxon>
    </lineage>
</organism>
<accession>A0ABS2DMR6</accession>
<proteinExistence type="predicted"/>
<dbReference type="Pfam" id="PF10702">
    <property type="entry name" value="DUF2507"/>
    <property type="match status" value="1"/>
</dbReference>
<gene>
    <name evidence="1" type="ORF">JR050_19215</name>
</gene>
<dbReference type="Gene3D" id="3.30.1380.20">
    <property type="entry name" value="Trafficking protein particle complex subunit 3"/>
    <property type="match status" value="1"/>
</dbReference>
<sequence length="129" mass="14852">MAYELLREVLLPDLLGKELPSILYWAGKSIARKYPVSNEEEVIQFFKDAGWGNLAITSQKANIMEFDLTSEFINARNQSRKETSYNLEAGFIAQQFEQINNVITEAFVEQKKRHNLIHITVKSDSKDNI</sequence>
<dbReference type="SUPFAM" id="SSF111126">
    <property type="entry name" value="Ligand-binding domain in the NO signalling and Golgi transport"/>
    <property type="match status" value="1"/>
</dbReference>
<keyword evidence="2" id="KW-1185">Reference proteome</keyword>
<protein>
    <submittedName>
        <fullName evidence="1">YslB family protein</fullName>
    </submittedName>
</protein>
<dbReference type="Proteomes" id="UP001518925">
    <property type="component" value="Unassembled WGS sequence"/>
</dbReference>
<reference evidence="1 2" key="1">
    <citation type="submission" date="2021-02" db="EMBL/GenBank/DDBJ databases">
        <title>Bacillus sp. RD4P76, an endophyte from a halophyte.</title>
        <authorList>
            <person name="Sun J.-Q."/>
        </authorList>
    </citation>
    <scope>NUCLEOTIDE SEQUENCE [LARGE SCALE GENOMIC DNA]</scope>
    <source>
        <strain evidence="1 2">RD4P76</strain>
    </source>
</reference>
<dbReference type="InterPro" id="IPR024096">
    <property type="entry name" value="NO_sig/Golgi_transp_ligand-bd"/>
</dbReference>
<name>A0ABS2DMR6_9BACI</name>
<evidence type="ECO:0000313" key="1">
    <source>
        <dbReference type="EMBL" id="MBM6619795.1"/>
    </source>
</evidence>
<dbReference type="InterPro" id="IPR019642">
    <property type="entry name" value="DUF2507"/>
</dbReference>